<dbReference type="Proteomes" id="UP000824175">
    <property type="component" value="Unassembled WGS sequence"/>
</dbReference>
<dbReference type="EMBL" id="DVMJ01000022">
    <property type="protein sequence ID" value="HIU13083.1"/>
    <property type="molecule type" value="Genomic_DNA"/>
</dbReference>
<dbReference type="PROSITE" id="PS51186">
    <property type="entry name" value="GNAT"/>
    <property type="match status" value="1"/>
</dbReference>
<dbReference type="InterPro" id="IPR000182">
    <property type="entry name" value="GNAT_dom"/>
</dbReference>
<name>A0A9D1HMF3_9FIRM</name>
<dbReference type="PANTHER" id="PTHR43792">
    <property type="entry name" value="GNAT FAMILY, PUTATIVE (AFU_ORTHOLOGUE AFUA_3G00765)-RELATED-RELATED"/>
    <property type="match status" value="1"/>
</dbReference>
<evidence type="ECO:0000313" key="2">
    <source>
        <dbReference type="EMBL" id="HIU13083.1"/>
    </source>
</evidence>
<dbReference type="SUPFAM" id="SSF55729">
    <property type="entry name" value="Acyl-CoA N-acyltransferases (Nat)"/>
    <property type="match status" value="1"/>
</dbReference>
<dbReference type="PANTHER" id="PTHR43792:SF1">
    <property type="entry name" value="N-ACETYLTRANSFERASE DOMAIN-CONTAINING PROTEIN"/>
    <property type="match status" value="1"/>
</dbReference>
<organism evidence="2 3">
    <name type="scientific">Candidatus Fimiplasma intestinipullorum</name>
    <dbReference type="NCBI Taxonomy" id="2840825"/>
    <lineage>
        <taxon>Bacteria</taxon>
        <taxon>Bacillati</taxon>
        <taxon>Bacillota</taxon>
        <taxon>Clostridia</taxon>
        <taxon>Eubacteriales</taxon>
        <taxon>Candidatus Fimiplasma</taxon>
    </lineage>
</organism>
<feature type="domain" description="N-acetyltransferase" evidence="1">
    <location>
        <begin position="11"/>
        <end position="180"/>
    </location>
</feature>
<dbReference type="InterPro" id="IPR016181">
    <property type="entry name" value="Acyl_CoA_acyltransferase"/>
</dbReference>
<dbReference type="Gene3D" id="3.40.630.30">
    <property type="match status" value="1"/>
</dbReference>
<dbReference type="InterPro" id="IPR051531">
    <property type="entry name" value="N-acetyltransferase"/>
</dbReference>
<reference evidence="2" key="1">
    <citation type="submission" date="2020-10" db="EMBL/GenBank/DDBJ databases">
        <authorList>
            <person name="Gilroy R."/>
        </authorList>
    </citation>
    <scope>NUCLEOTIDE SEQUENCE</scope>
    <source>
        <strain evidence="2">CHK195-11698</strain>
    </source>
</reference>
<dbReference type="AlphaFoldDB" id="A0A9D1HMF3"/>
<dbReference type="CDD" id="cd04301">
    <property type="entry name" value="NAT_SF"/>
    <property type="match status" value="1"/>
</dbReference>
<reference evidence="2" key="2">
    <citation type="journal article" date="2021" name="PeerJ">
        <title>Extensive microbial diversity within the chicken gut microbiome revealed by metagenomics and culture.</title>
        <authorList>
            <person name="Gilroy R."/>
            <person name="Ravi A."/>
            <person name="Getino M."/>
            <person name="Pursley I."/>
            <person name="Horton D.L."/>
            <person name="Alikhan N.F."/>
            <person name="Baker D."/>
            <person name="Gharbi K."/>
            <person name="Hall N."/>
            <person name="Watson M."/>
            <person name="Adriaenssens E.M."/>
            <person name="Foster-Nyarko E."/>
            <person name="Jarju S."/>
            <person name="Secka A."/>
            <person name="Antonio M."/>
            <person name="Oren A."/>
            <person name="Chaudhuri R.R."/>
            <person name="La Ragione R."/>
            <person name="Hildebrand F."/>
            <person name="Pallen M.J."/>
        </authorList>
    </citation>
    <scope>NUCLEOTIDE SEQUENCE</scope>
    <source>
        <strain evidence="2">CHK195-11698</strain>
    </source>
</reference>
<evidence type="ECO:0000259" key="1">
    <source>
        <dbReference type="PROSITE" id="PS51186"/>
    </source>
</evidence>
<dbReference type="Pfam" id="PF13302">
    <property type="entry name" value="Acetyltransf_3"/>
    <property type="match status" value="1"/>
</dbReference>
<proteinExistence type="predicted"/>
<gene>
    <name evidence="2" type="ORF">IAD15_03330</name>
</gene>
<protein>
    <submittedName>
        <fullName evidence="2">GNAT family N-acetyltransferase</fullName>
    </submittedName>
</protein>
<dbReference type="GO" id="GO:0016747">
    <property type="term" value="F:acyltransferase activity, transferring groups other than amino-acyl groups"/>
    <property type="evidence" value="ECO:0007669"/>
    <property type="project" value="InterPro"/>
</dbReference>
<evidence type="ECO:0000313" key="3">
    <source>
        <dbReference type="Proteomes" id="UP000824175"/>
    </source>
</evidence>
<comment type="caution">
    <text evidence="2">The sequence shown here is derived from an EMBL/GenBank/DDBJ whole genome shotgun (WGS) entry which is preliminary data.</text>
</comment>
<sequence length="191" mass="23149">MNIVTLETERLILRPFNENDLDAFFRIYSDKKVNQFLPWYPVQTKEEAKQFYEKRYAHSKDYRYAICLKEDNIPIGYVNVSMNDSHDFGYGLLEAYWRQGIVSEACRAVLAQLKKEGLRYITATHDVRNPHSGYVMKSIGMSYQYTYEEQWQPKNILVQFRMYQYNFNEGDHFVYKKYWEMYENHFIEENV</sequence>
<accession>A0A9D1HMF3</accession>